<organism evidence="1 2">
    <name type="scientific">Mikania micrantha</name>
    <name type="common">bitter vine</name>
    <dbReference type="NCBI Taxonomy" id="192012"/>
    <lineage>
        <taxon>Eukaryota</taxon>
        <taxon>Viridiplantae</taxon>
        <taxon>Streptophyta</taxon>
        <taxon>Embryophyta</taxon>
        <taxon>Tracheophyta</taxon>
        <taxon>Spermatophyta</taxon>
        <taxon>Magnoliopsida</taxon>
        <taxon>eudicotyledons</taxon>
        <taxon>Gunneridae</taxon>
        <taxon>Pentapetalae</taxon>
        <taxon>asterids</taxon>
        <taxon>campanulids</taxon>
        <taxon>Asterales</taxon>
        <taxon>Asteraceae</taxon>
        <taxon>Asteroideae</taxon>
        <taxon>Heliantheae alliance</taxon>
        <taxon>Eupatorieae</taxon>
        <taxon>Mikania</taxon>
    </lineage>
</organism>
<dbReference type="OrthoDB" id="1749752at2759"/>
<evidence type="ECO:0000313" key="2">
    <source>
        <dbReference type="Proteomes" id="UP000326396"/>
    </source>
</evidence>
<evidence type="ECO:0000313" key="1">
    <source>
        <dbReference type="EMBL" id="KAD3641191.1"/>
    </source>
</evidence>
<dbReference type="Proteomes" id="UP000326396">
    <property type="component" value="Linkage Group LG5"/>
</dbReference>
<dbReference type="EMBL" id="SZYD01000015">
    <property type="protein sequence ID" value="KAD3641191.1"/>
    <property type="molecule type" value="Genomic_DNA"/>
</dbReference>
<keyword evidence="2" id="KW-1185">Reference proteome</keyword>
<sequence length="219" mass="23453">MRSVTAGNAAVGNTAHWKPEGTFLPQELTNTLNVTGMFRLIPNTLALMAAQRQTAASRSASPSMRVQHGALGWVPMTTSVRPLSKLTHTPNLSTFIGQVSFGWGEGVGIFGVRGHGGGGGGGQPFGIRVEATKVNKIKLKVRRKDVVAKALEAIIYSKGFLYRCLQDSHDGSLHLHRDVQTCAQSPPETLPLETQVTQPQPIVRSTTATRQANMLSSTA</sequence>
<protein>
    <submittedName>
        <fullName evidence="1">Uncharacterized protein</fullName>
    </submittedName>
</protein>
<name>A0A5N6MLJ1_9ASTR</name>
<accession>A0A5N6MLJ1</accession>
<comment type="caution">
    <text evidence="1">The sequence shown here is derived from an EMBL/GenBank/DDBJ whole genome shotgun (WGS) entry which is preliminary data.</text>
</comment>
<gene>
    <name evidence="1" type="ORF">E3N88_30415</name>
</gene>
<proteinExistence type="predicted"/>
<dbReference type="AlphaFoldDB" id="A0A5N6MLJ1"/>
<reference evidence="1 2" key="1">
    <citation type="submission" date="2019-05" db="EMBL/GenBank/DDBJ databases">
        <title>Mikania micrantha, genome provides insights into the molecular mechanism of rapid growth.</title>
        <authorList>
            <person name="Liu B."/>
        </authorList>
    </citation>
    <scope>NUCLEOTIDE SEQUENCE [LARGE SCALE GENOMIC DNA]</scope>
    <source>
        <strain evidence="1">NLD-2019</strain>
        <tissue evidence="1">Leaf</tissue>
    </source>
</reference>